<organism evidence="5 6">
    <name type="scientific">Escallonia rubra</name>
    <dbReference type="NCBI Taxonomy" id="112253"/>
    <lineage>
        <taxon>Eukaryota</taxon>
        <taxon>Viridiplantae</taxon>
        <taxon>Streptophyta</taxon>
        <taxon>Embryophyta</taxon>
        <taxon>Tracheophyta</taxon>
        <taxon>Spermatophyta</taxon>
        <taxon>Magnoliopsida</taxon>
        <taxon>eudicotyledons</taxon>
        <taxon>Gunneridae</taxon>
        <taxon>Pentapetalae</taxon>
        <taxon>asterids</taxon>
        <taxon>campanulids</taxon>
        <taxon>Escalloniales</taxon>
        <taxon>Escalloniaceae</taxon>
        <taxon>Escallonia</taxon>
    </lineage>
</organism>
<evidence type="ECO:0000256" key="1">
    <source>
        <dbReference type="ARBA" id="ARBA00010394"/>
    </source>
</evidence>
<dbReference type="SMART" id="SM00185">
    <property type="entry name" value="ARM"/>
    <property type="match status" value="2"/>
</dbReference>
<keyword evidence="6" id="KW-1185">Reference proteome</keyword>
<keyword evidence="3" id="KW-0677">Repeat</keyword>
<evidence type="ECO:0000256" key="4">
    <source>
        <dbReference type="ARBA" id="ARBA00022927"/>
    </source>
</evidence>
<reference evidence="5" key="1">
    <citation type="submission" date="2022-12" db="EMBL/GenBank/DDBJ databases">
        <title>Draft genome assemblies for two species of Escallonia (Escalloniales).</title>
        <authorList>
            <person name="Chanderbali A."/>
            <person name="Dervinis C."/>
            <person name="Anghel I."/>
            <person name="Soltis D."/>
            <person name="Soltis P."/>
            <person name="Zapata F."/>
        </authorList>
    </citation>
    <scope>NUCLEOTIDE SEQUENCE</scope>
    <source>
        <strain evidence="5">UCBG92.1500</strain>
        <tissue evidence="5">Leaf</tissue>
    </source>
</reference>
<sequence>MDFEKNLSDGVDSTEFVELMMGSGLVCNDSVVLEHGALSSLLALLNHDKKHIKKEACWEISNITAVIDARIVIVLVQLLTNAEFEIKREAACAMSNAISGGTYEQLLYSYLDYFIFHITISLHHTLENVFLVLVGRSLEIKGCIKPLCDLAICSNPEIVISCLEGLEKILMHGEASKNSMGHDNEYVQLVEEVEGTEKIDGLKISLS</sequence>
<evidence type="ECO:0000313" key="6">
    <source>
        <dbReference type="Proteomes" id="UP001187471"/>
    </source>
</evidence>
<name>A0AA88RNX9_9ASTE</name>
<dbReference type="InterPro" id="IPR000225">
    <property type="entry name" value="Armadillo"/>
</dbReference>
<dbReference type="PANTHER" id="PTHR23316">
    <property type="entry name" value="IMPORTIN ALPHA"/>
    <property type="match status" value="1"/>
</dbReference>
<evidence type="ECO:0000313" key="5">
    <source>
        <dbReference type="EMBL" id="KAK2986225.1"/>
    </source>
</evidence>
<dbReference type="Pfam" id="PF00514">
    <property type="entry name" value="Arm"/>
    <property type="match status" value="1"/>
</dbReference>
<dbReference type="SUPFAM" id="SSF48371">
    <property type="entry name" value="ARM repeat"/>
    <property type="match status" value="1"/>
</dbReference>
<dbReference type="GO" id="GO:0015031">
    <property type="term" value="P:protein transport"/>
    <property type="evidence" value="ECO:0007669"/>
    <property type="project" value="UniProtKB-KW"/>
</dbReference>
<gene>
    <name evidence="5" type="ORF">RJ640_010059</name>
</gene>
<protein>
    <submittedName>
        <fullName evidence="5">Uncharacterized protein</fullName>
    </submittedName>
</protein>
<proteinExistence type="inferred from homology"/>
<comment type="similarity">
    <text evidence="1">Belongs to the importin alpha family.</text>
</comment>
<comment type="caution">
    <text evidence="5">The sequence shown here is derived from an EMBL/GenBank/DDBJ whole genome shotgun (WGS) entry which is preliminary data.</text>
</comment>
<dbReference type="Proteomes" id="UP001187471">
    <property type="component" value="Unassembled WGS sequence"/>
</dbReference>
<dbReference type="Gene3D" id="1.25.10.10">
    <property type="entry name" value="Leucine-rich Repeat Variant"/>
    <property type="match status" value="1"/>
</dbReference>
<dbReference type="InterPro" id="IPR016024">
    <property type="entry name" value="ARM-type_fold"/>
</dbReference>
<evidence type="ECO:0000256" key="2">
    <source>
        <dbReference type="ARBA" id="ARBA00022448"/>
    </source>
</evidence>
<keyword evidence="4" id="KW-0653">Protein transport</keyword>
<evidence type="ECO:0000256" key="3">
    <source>
        <dbReference type="ARBA" id="ARBA00022737"/>
    </source>
</evidence>
<keyword evidence="2" id="KW-0813">Transport</keyword>
<dbReference type="EMBL" id="JAVXUO010001076">
    <property type="protein sequence ID" value="KAK2986225.1"/>
    <property type="molecule type" value="Genomic_DNA"/>
</dbReference>
<dbReference type="InterPro" id="IPR011989">
    <property type="entry name" value="ARM-like"/>
</dbReference>
<accession>A0AA88RNX9</accession>
<dbReference type="AlphaFoldDB" id="A0AA88RNX9"/>